<dbReference type="OrthoDB" id="10617499at2759"/>
<sequence>MAMGIRVGTLLLMAACSLATAPPPLPGGRNSRPGPLAPAARTRPHTPPGPRPAEPLQPRAGARRLAQETTLGIAFKGAPQGVARQKNVADLGAAALQGTIQPQDGVTSLTLTDFANARTFFPGLLLLETTFGANDRYGGVTKSSSDLRSRTDQSGGSTQSTVDSRSISQPGLGRTSAAAGLGAATLSQKLLDPGQRPANNSAAPGPVNAVVLASQLATGVAGDYSLVTPDYQDTGTRDYDYGQDRPIPSTAMVDARTGTDVKDADGTHRAASFGKTKAEATAPAAATRTNNIASNYLVG</sequence>
<feature type="region of interest" description="Disordered" evidence="1">
    <location>
        <begin position="22"/>
        <end position="58"/>
    </location>
</feature>
<dbReference type="GeneID" id="25737083"/>
<feature type="signal peptide" evidence="2">
    <location>
        <begin position="1"/>
        <end position="19"/>
    </location>
</feature>
<dbReference type="RefSeq" id="XP_013902776.1">
    <property type="nucleotide sequence ID" value="XM_014047322.1"/>
</dbReference>
<dbReference type="EMBL" id="KK100789">
    <property type="protein sequence ID" value="KIZ03757.1"/>
    <property type="molecule type" value="Genomic_DNA"/>
</dbReference>
<keyword evidence="4" id="KW-1185">Reference proteome</keyword>
<evidence type="ECO:0000313" key="3">
    <source>
        <dbReference type="EMBL" id="KIZ03757.1"/>
    </source>
</evidence>
<feature type="region of interest" description="Disordered" evidence="1">
    <location>
        <begin position="137"/>
        <end position="174"/>
    </location>
</feature>
<dbReference type="Proteomes" id="UP000054498">
    <property type="component" value="Unassembled WGS sequence"/>
</dbReference>
<proteinExistence type="predicted"/>
<keyword evidence="2" id="KW-0732">Signal</keyword>
<name>A0A0D2MTH6_9CHLO</name>
<organism evidence="3 4">
    <name type="scientific">Monoraphidium neglectum</name>
    <dbReference type="NCBI Taxonomy" id="145388"/>
    <lineage>
        <taxon>Eukaryota</taxon>
        <taxon>Viridiplantae</taxon>
        <taxon>Chlorophyta</taxon>
        <taxon>core chlorophytes</taxon>
        <taxon>Chlorophyceae</taxon>
        <taxon>CS clade</taxon>
        <taxon>Sphaeropleales</taxon>
        <taxon>Selenastraceae</taxon>
        <taxon>Monoraphidium</taxon>
    </lineage>
</organism>
<accession>A0A0D2MTH6</accession>
<gene>
    <name evidence="3" type="ORF">MNEG_4205</name>
</gene>
<dbReference type="KEGG" id="mng:MNEG_4205"/>
<evidence type="ECO:0000313" key="4">
    <source>
        <dbReference type="Proteomes" id="UP000054498"/>
    </source>
</evidence>
<reference evidence="3 4" key="1">
    <citation type="journal article" date="2013" name="BMC Genomics">
        <title>Reconstruction of the lipid metabolism for the microalga Monoraphidium neglectum from its genome sequence reveals characteristics suitable for biofuel production.</title>
        <authorList>
            <person name="Bogen C."/>
            <person name="Al-Dilaimi A."/>
            <person name="Albersmeier A."/>
            <person name="Wichmann J."/>
            <person name="Grundmann M."/>
            <person name="Rupp O."/>
            <person name="Lauersen K.J."/>
            <person name="Blifernez-Klassen O."/>
            <person name="Kalinowski J."/>
            <person name="Goesmann A."/>
            <person name="Mussgnug J.H."/>
            <person name="Kruse O."/>
        </authorList>
    </citation>
    <scope>NUCLEOTIDE SEQUENCE [LARGE SCALE GENOMIC DNA]</scope>
    <source>
        <strain evidence="3 4">SAG 48.87</strain>
    </source>
</reference>
<evidence type="ECO:0000256" key="1">
    <source>
        <dbReference type="SAM" id="MobiDB-lite"/>
    </source>
</evidence>
<feature type="chain" id="PRO_5002247227" evidence="2">
    <location>
        <begin position="20"/>
        <end position="299"/>
    </location>
</feature>
<feature type="compositionally biased region" description="Pro residues" evidence="1">
    <location>
        <begin position="45"/>
        <end position="55"/>
    </location>
</feature>
<protein>
    <submittedName>
        <fullName evidence="3">Uncharacterized protein</fullName>
    </submittedName>
</protein>
<evidence type="ECO:0000256" key="2">
    <source>
        <dbReference type="SAM" id="SignalP"/>
    </source>
</evidence>
<feature type="compositionally biased region" description="Polar residues" evidence="1">
    <location>
        <begin position="152"/>
        <end position="169"/>
    </location>
</feature>
<dbReference type="AlphaFoldDB" id="A0A0D2MTH6"/>